<dbReference type="EMBL" id="JACSQF010000011">
    <property type="protein sequence ID" value="MBD7981444.1"/>
    <property type="molecule type" value="Genomic_DNA"/>
</dbReference>
<reference evidence="2 3" key="1">
    <citation type="submission" date="2020-08" db="EMBL/GenBank/DDBJ databases">
        <title>A Genomic Blueprint of the Chicken Gut Microbiome.</title>
        <authorList>
            <person name="Gilroy R."/>
            <person name="Ravi A."/>
            <person name="Getino M."/>
            <person name="Pursley I."/>
            <person name="Horton D.L."/>
            <person name="Alikhan N.-F."/>
            <person name="Baker D."/>
            <person name="Gharbi K."/>
            <person name="Hall N."/>
            <person name="Watson M."/>
            <person name="Adriaenssens E.M."/>
            <person name="Foster-Nyarko E."/>
            <person name="Jarju S."/>
            <person name="Secka A."/>
            <person name="Antonio M."/>
            <person name="Oren A."/>
            <person name="Chaudhuri R."/>
            <person name="La Ragione R.M."/>
            <person name="Hildebrand F."/>
            <person name="Pallen M.J."/>
        </authorList>
    </citation>
    <scope>NUCLEOTIDE SEQUENCE [LARGE SCALE GENOMIC DNA]</scope>
    <source>
        <strain evidence="2 3">Sa2CUA9</strain>
    </source>
</reference>
<keyword evidence="1" id="KW-1133">Transmembrane helix</keyword>
<gene>
    <name evidence="2" type="ORF">H9641_12055</name>
</gene>
<dbReference type="Proteomes" id="UP000655570">
    <property type="component" value="Unassembled WGS sequence"/>
</dbReference>
<keyword evidence="3" id="KW-1185">Reference proteome</keyword>
<comment type="caution">
    <text evidence="2">The sequence shown here is derived from an EMBL/GenBank/DDBJ whole genome shotgun (WGS) entry which is preliminary data.</text>
</comment>
<keyword evidence="1" id="KW-0812">Transmembrane</keyword>
<accession>A0ABR8U0B2</accession>
<keyword evidence="1" id="KW-0472">Membrane</keyword>
<dbReference type="RefSeq" id="WP_191804048.1">
    <property type="nucleotide sequence ID" value="NZ_JACSQF010000011.1"/>
</dbReference>
<evidence type="ECO:0008006" key="4">
    <source>
        <dbReference type="Google" id="ProtNLM"/>
    </source>
</evidence>
<dbReference type="InterPro" id="IPR014229">
    <property type="entry name" value="Spore_YtfJ"/>
</dbReference>
<feature type="transmembrane region" description="Helical" evidence="1">
    <location>
        <begin position="118"/>
        <end position="137"/>
    </location>
</feature>
<organism evidence="2 3">
    <name type="scientific">Oerskovia merdavium</name>
    <dbReference type="NCBI Taxonomy" id="2762227"/>
    <lineage>
        <taxon>Bacteria</taxon>
        <taxon>Bacillati</taxon>
        <taxon>Actinomycetota</taxon>
        <taxon>Actinomycetes</taxon>
        <taxon>Micrococcales</taxon>
        <taxon>Cellulomonadaceae</taxon>
        <taxon>Oerskovia</taxon>
    </lineage>
</organism>
<evidence type="ECO:0000313" key="3">
    <source>
        <dbReference type="Proteomes" id="UP000655570"/>
    </source>
</evidence>
<evidence type="ECO:0000313" key="2">
    <source>
        <dbReference type="EMBL" id="MBD7981444.1"/>
    </source>
</evidence>
<protein>
    <recommendedName>
        <fullName evidence="4">Sporulation protein</fullName>
    </recommendedName>
</protein>
<dbReference type="Pfam" id="PF09579">
    <property type="entry name" value="Spore_YtfJ"/>
    <property type="match status" value="1"/>
</dbReference>
<sequence length="186" mass="18787">MSNDASTAGRPDPTFVTRAANDAFSVRKVFGEAYERDGTLVVPVAKVSGGTGTGYGYGVGSSADGVGKPGDEGAAAAPDAGEGAGGGGGYGMSVRPLGVYVVGPDGARWHPALDLNRVVLGGQVVAVVLALVGGWVLGRRRCAVRAGGQLAGGPTAQHGWVSRRGRCAARASRRARRSRRCPRGPC</sequence>
<evidence type="ECO:0000256" key="1">
    <source>
        <dbReference type="SAM" id="Phobius"/>
    </source>
</evidence>
<name>A0ABR8U0B2_9CELL</name>
<proteinExistence type="predicted"/>